<feature type="non-terminal residue" evidence="4">
    <location>
        <position position="92"/>
    </location>
</feature>
<dbReference type="SUPFAM" id="SSF48726">
    <property type="entry name" value="Immunoglobulin"/>
    <property type="match status" value="1"/>
</dbReference>
<dbReference type="InterPro" id="IPR007110">
    <property type="entry name" value="Ig-like_dom"/>
</dbReference>
<feature type="non-terminal residue" evidence="4">
    <location>
        <position position="1"/>
    </location>
</feature>
<dbReference type="Pfam" id="PF13895">
    <property type="entry name" value="Ig_2"/>
    <property type="match status" value="1"/>
</dbReference>
<comment type="caution">
    <text evidence="4">The sequence shown here is derived from an EMBL/GenBank/DDBJ whole genome shotgun (WGS) entry which is preliminary data.</text>
</comment>
<name>A0A7L1YPX9_9PASS</name>
<dbReference type="InterPro" id="IPR003599">
    <property type="entry name" value="Ig_sub"/>
</dbReference>
<dbReference type="Proteomes" id="UP000580825">
    <property type="component" value="Unassembled WGS sequence"/>
</dbReference>
<organism evidence="4 5">
    <name type="scientific">Scytalopus superciliaris</name>
    <dbReference type="NCBI Taxonomy" id="312124"/>
    <lineage>
        <taxon>Eukaryota</taxon>
        <taxon>Metazoa</taxon>
        <taxon>Chordata</taxon>
        <taxon>Craniata</taxon>
        <taxon>Vertebrata</taxon>
        <taxon>Euteleostomi</taxon>
        <taxon>Archelosauria</taxon>
        <taxon>Archosauria</taxon>
        <taxon>Dinosauria</taxon>
        <taxon>Saurischia</taxon>
        <taxon>Theropoda</taxon>
        <taxon>Coelurosauria</taxon>
        <taxon>Aves</taxon>
        <taxon>Neognathae</taxon>
        <taxon>Neoaves</taxon>
        <taxon>Telluraves</taxon>
        <taxon>Australaves</taxon>
        <taxon>Passeriformes</taxon>
        <taxon>Rhinocryptidae</taxon>
        <taxon>Scytalopus</taxon>
    </lineage>
</organism>
<dbReference type="AlphaFoldDB" id="A0A7L1YPX9"/>
<dbReference type="GO" id="GO:0004888">
    <property type="term" value="F:transmembrane signaling receptor activity"/>
    <property type="evidence" value="ECO:0007669"/>
    <property type="project" value="TreeGrafter"/>
</dbReference>
<dbReference type="PROSITE" id="PS50835">
    <property type="entry name" value="IG_LIKE"/>
    <property type="match status" value="1"/>
</dbReference>
<evidence type="ECO:0000256" key="1">
    <source>
        <dbReference type="ARBA" id="ARBA00022729"/>
    </source>
</evidence>
<dbReference type="SMART" id="SM00408">
    <property type="entry name" value="IGc2"/>
    <property type="match status" value="1"/>
</dbReference>
<dbReference type="GO" id="GO:0006955">
    <property type="term" value="P:immune response"/>
    <property type="evidence" value="ECO:0007669"/>
    <property type="project" value="TreeGrafter"/>
</dbReference>
<keyword evidence="5" id="KW-1185">Reference proteome</keyword>
<dbReference type="EMBL" id="VXBX01006204">
    <property type="protein sequence ID" value="NXP24745.1"/>
    <property type="molecule type" value="Genomic_DNA"/>
</dbReference>
<dbReference type="InterPro" id="IPR036179">
    <property type="entry name" value="Ig-like_dom_sf"/>
</dbReference>
<proteinExistence type="predicted"/>
<keyword evidence="2" id="KW-1015">Disulfide bond</keyword>
<dbReference type="GO" id="GO:0009897">
    <property type="term" value="C:external side of plasma membrane"/>
    <property type="evidence" value="ECO:0007669"/>
    <property type="project" value="TreeGrafter"/>
</dbReference>
<evidence type="ECO:0000259" key="3">
    <source>
        <dbReference type="PROSITE" id="PS50835"/>
    </source>
</evidence>
<evidence type="ECO:0000313" key="4">
    <source>
        <dbReference type="EMBL" id="NXP24745.1"/>
    </source>
</evidence>
<keyword evidence="1" id="KW-0732">Signal</keyword>
<dbReference type="SMART" id="SM00409">
    <property type="entry name" value="IG"/>
    <property type="match status" value="1"/>
</dbReference>
<evidence type="ECO:0000313" key="5">
    <source>
        <dbReference type="Proteomes" id="UP000580825"/>
    </source>
</evidence>
<sequence length="92" mass="10076">GPPCPTDRLVLQVPAQSLLEGDTVTLRCRGHWNKLVTEVRFYYEKKDLRGIGGAELSLPPLQLNHSGRYSCGGRVGFGTSVEESQPVTVTVH</sequence>
<reference evidence="4 5" key="1">
    <citation type="submission" date="2019-09" db="EMBL/GenBank/DDBJ databases">
        <title>Bird 10,000 Genomes (B10K) Project - Family phase.</title>
        <authorList>
            <person name="Zhang G."/>
        </authorList>
    </citation>
    <scope>NUCLEOTIDE SEQUENCE [LARGE SCALE GENOMIC DNA]</scope>
    <source>
        <strain evidence="4">B10K-DU-002-46</strain>
        <tissue evidence="4">Muscle</tissue>
    </source>
</reference>
<dbReference type="InterPro" id="IPR013783">
    <property type="entry name" value="Ig-like_fold"/>
</dbReference>
<accession>A0A7L1YPX9</accession>
<dbReference type="Gene3D" id="2.60.40.10">
    <property type="entry name" value="Immunoglobulins"/>
    <property type="match status" value="1"/>
</dbReference>
<dbReference type="PANTHER" id="PTHR11481:SF64">
    <property type="entry name" value="FC RECEPTOR-LIKE PROTEIN 4"/>
    <property type="match status" value="1"/>
</dbReference>
<gene>
    <name evidence="4" type="primary">Fcgr3_2</name>
    <name evidence="4" type="ORF">SCYSUP_R15316</name>
</gene>
<dbReference type="InterPro" id="IPR050488">
    <property type="entry name" value="Ig_Fc_receptor"/>
</dbReference>
<dbReference type="GO" id="GO:0007166">
    <property type="term" value="P:cell surface receptor signaling pathway"/>
    <property type="evidence" value="ECO:0007669"/>
    <property type="project" value="TreeGrafter"/>
</dbReference>
<dbReference type="InterPro" id="IPR003598">
    <property type="entry name" value="Ig_sub2"/>
</dbReference>
<feature type="domain" description="Ig-like" evidence="3">
    <location>
        <begin position="5"/>
        <end position="88"/>
    </location>
</feature>
<evidence type="ECO:0000256" key="2">
    <source>
        <dbReference type="ARBA" id="ARBA00023157"/>
    </source>
</evidence>
<protein>
    <submittedName>
        <fullName evidence="4">FCGR3 protein</fullName>
    </submittedName>
</protein>
<dbReference type="PANTHER" id="PTHR11481">
    <property type="entry name" value="IMMUNOGLOBULIN FC RECEPTOR"/>
    <property type="match status" value="1"/>
</dbReference>